<comment type="caution">
    <text evidence="2">The sequence shown here is derived from an EMBL/GenBank/DDBJ whole genome shotgun (WGS) entry which is preliminary data.</text>
</comment>
<sequence length="271" mass="30423">MKISQLFLSIFLLFALADVAAAEIQWINNITVNEYNVTWGYTEIYTGIDSIGYKISIDTGIGNNDSFVNAWEVLKADKEERKRFKSAIENELDIKINNETSGIEMVDVDSSLSQAILGNTHIPDTIENRYNVNYRLKESIYNASSIWFLGEPKSPVTIILPRGIDVAGISGIDNETKIVDLHTEITGFFSNSSDKRGEITINITKNESYNVTVPESNIPEKNITEMPSTGINENVTKPASEISNKIRNWSIFGIGIVFIVIIYVFKVRRNL</sequence>
<organism evidence="2 3">
    <name type="scientific">Candidatus Methanoperedens nitratireducens</name>
    <dbReference type="NCBI Taxonomy" id="1392998"/>
    <lineage>
        <taxon>Archaea</taxon>
        <taxon>Methanobacteriati</taxon>
        <taxon>Methanobacteriota</taxon>
        <taxon>Stenosarchaea group</taxon>
        <taxon>Methanomicrobia</taxon>
        <taxon>Methanosarcinales</taxon>
        <taxon>ANME-2 cluster</taxon>
        <taxon>Candidatus Methanoperedentaceae</taxon>
        <taxon>Candidatus Methanoperedens</taxon>
    </lineage>
</organism>
<evidence type="ECO:0000313" key="3">
    <source>
        <dbReference type="Proteomes" id="UP000050360"/>
    </source>
</evidence>
<protein>
    <submittedName>
        <fullName evidence="2">Uncharacterized protein</fullName>
    </submittedName>
</protein>
<gene>
    <name evidence="2" type="ORF">MPEBLZ_03098</name>
</gene>
<dbReference type="AlphaFoldDB" id="A0A0P8C6L7"/>
<evidence type="ECO:0000256" key="1">
    <source>
        <dbReference type="SAM" id="Phobius"/>
    </source>
</evidence>
<dbReference type="Proteomes" id="UP000050360">
    <property type="component" value="Unassembled WGS sequence"/>
</dbReference>
<keyword evidence="1" id="KW-0812">Transmembrane</keyword>
<accession>A0A0P8C6L7</accession>
<keyword evidence="1" id="KW-1133">Transmembrane helix</keyword>
<evidence type="ECO:0000313" key="2">
    <source>
        <dbReference type="EMBL" id="KPQ42381.1"/>
    </source>
</evidence>
<proteinExistence type="predicted"/>
<keyword evidence="1" id="KW-0472">Membrane</keyword>
<feature type="transmembrane region" description="Helical" evidence="1">
    <location>
        <begin position="246"/>
        <end position="265"/>
    </location>
</feature>
<name>A0A0P8C6L7_9EURY</name>
<reference evidence="2 3" key="1">
    <citation type="submission" date="2015-09" db="EMBL/GenBank/DDBJ databases">
        <title>A metagenomics-based metabolic model of nitrate-dependent anaerobic oxidation of methane by Methanoperedens-like archaea.</title>
        <authorList>
            <person name="Arshad A."/>
            <person name="Speth D.R."/>
            <person name="De Graaf R.M."/>
            <person name="Op Den Camp H.J."/>
            <person name="Jetten M.S."/>
            <person name="Welte C.U."/>
        </authorList>
    </citation>
    <scope>NUCLEOTIDE SEQUENCE [LARGE SCALE GENOMIC DNA]</scope>
</reference>
<dbReference type="EMBL" id="LKCM01000237">
    <property type="protein sequence ID" value="KPQ42381.1"/>
    <property type="molecule type" value="Genomic_DNA"/>
</dbReference>